<reference evidence="5 6" key="1">
    <citation type="submission" date="2020-02" db="EMBL/GenBank/DDBJ databases">
        <title>Paraburkholderia simonii sp. nov. and Paraburkholderia youngii sp. nov. Brazilian and Mexican Mimosa-associated rhizobia.</title>
        <authorList>
            <person name="Mavima L."/>
            <person name="Beukes C.W."/>
            <person name="Chan W.Y."/>
            <person name="Palmer M."/>
            <person name="De Meyer S.E."/>
            <person name="James E.K."/>
            <person name="Venter S.N."/>
            <person name="Steenkamp E.T."/>
        </authorList>
    </citation>
    <scope>NUCLEOTIDE SEQUENCE [LARGE SCALE GENOMIC DNA]</scope>
    <source>
        <strain evidence="5 6">JPY169</strain>
    </source>
</reference>
<dbReference type="InterPro" id="IPR011711">
    <property type="entry name" value="GntR_C"/>
</dbReference>
<gene>
    <name evidence="5" type="ORF">G5S42_32025</name>
</gene>
<dbReference type="Pfam" id="PF00392">
    <property type="entry name" value="GntR"/>
    <property type="match status" value="2"/>
</dbReference>
<dbReference type="EMBL" id="JAALDK010000002">
    <property type="protein sequence ID" value="NUY04232.1"/>
    <property type="molecule type" value="Genomic_DNA"/>
</dbReference>
<dbReference type="Gene3D" id="1.10.10.10">
    <property type="entry name" value="Winged helix-like DNA-binding domain superfamily/Winged helix DNA-binding domain"/>
    <property type="match status" value="2"/>
</dbReference>
<evidence type="ECO:0000313" key="5">
    <source>
        <dbReference type="EMBL" id="NUY04232.1"/>
    </source>
</evidence>
<protein>
    <submittedName>
        <fullName evidence="5">GntR family transcriptional regulator</fullName>
    </submittedName>
</protein>
<name>A0A7Y6N1R2_9BURK</name>
<dbReference type="GeneID" id="301104984"/>
<dbReference type="SUPFAM" id="SSF48008">
    <property type="entry name" value="GntR ligand-binding domain-like"/>
    <property type="match status" value="1"/>
</dbReference>
<dbReference type="PANTHER" id="PTHR43537:SF5">
    <property type="entry name" value="UXU OPERON TRANSCRIPTIONAL REGULATOR"/>
    <property type="match status" value="1"/>
</dbReference>
<evidence type="ECO:0000313" key="6">
    <source>
        <dbReference type="Proteomes" id="UP000594380"/>
    </source>
</evidence>
<sequence>MSSKPALSSLGSNPDEHAPMQQRVYAHIKAMIQDGRIRPGERLLEVHVARAFAVSRSPARRALEALCIDKAVRAAPGRGYIVVGRHADDSRGDLANIAEMIVEPMPRWKQVYAEMERQVCIGVVYHSLRITEERVAEHFDVSRTVARDALGRLHSLGMVTKDRQGRWEAERITADRLHALYELRWLLEPQALMQSARAIPRERVREAHDRLRAALDDMPQLGSDTHISLEKDLHIELLSACPNQELLRVLDRTHSLLVSNPHRLKCCVGEPQAHLESSLREHLDVLGLWLDGRLEAAAAALFQHLQESCAFWIDSWGHVEALPTPPLPSYLTPTD</sequence>
<dbReference type="SUPFAM" id="SSF46785">
    <property type="entry name" value="Winged helix' DNA-binding domain"/>
    <property type="match status" value="2"/>
</dbReference>
<evidence type="ECO:0000256" key="2">
    <source>
        <dbReference type="ARBA" id="ARBA00023125"/>
    </source>
</evidence>
<dbReference type="Proteomes" id="UP000594380">
    <property type="component" value="Unassembled WGS sequence"/>
</dbReference>
<dbReference type="GO" id="GO:0003700">
    <property type="term" value="F:DNA-binding transcription factor activity"/>
    <property type="evidence" value="ECO:0007669"/>
    <property type="project" value="InterPro"/>
</dbReference>
<organism evidence="5 6">
    <name type="scientific">Paraburkholderia youngii</name>
    <dbReference type="NCBI Taxonomy" id="2782701"/>
    <lineage>
        <taxon>Bacteria</taxon>
        <taxon>Pseudomonadati</taxon>
        <taxon>Pseudomonadota</taxon>
        <taxon>Betaproteobacteria</taxon>
        <taxon>Burkholderiales</taxon>
        <taxon>Burkholderiaceae</taxon>
        <taxon>Paraburkholderia</taxon>
    </lineage>
</organism>
<accession>A0A7Y6N1R2</accession>
<evidence type="ECO:0000259" key="4">
    <source>
        <dbReference type="PROSITE" id="PS50949"/>
    </source>
</evidence>
<dbReference type="PROSITE" id="PS50949">
    <property type="entry name" value="HTH_GNTR"/>
    <property type="match status" value="1"/>
</dbReference>
<dbReference type="GO" id="GO:0003677">
    <property type="term" value="F:DNA binding"/>
    <property type="evidence" value="ECO:0007669"/>
    <property type="project" value="UniProtKB-KW"/>
</dbReference>
<keyword evidence="3" id="KW-0804">Transcription</keyword>
<dbReference type="RefSeq" id="WP_176110800.1">
    <property type="nucleotide sequence ID" value="NZ_JAALDK010000002.1"/>
</dbReference>
<dbReference type="CDD" id="cd07377">
    <property type="entry name" value="WHTH_GntR"/>
    <property type="match status" value="1"/>
</dbReference>
<comment type="caution">
    <text evidence="5">The sequence shown here is derived from an EMBL/GenBank/DDBJ whole genome shotgun (WGS) entry which is preliminary data.</text>
</comment>
<proteinExistence type="predicted"/>
<evidence type="ECO:0000256" key="3">
    <source>
        <dbReference type="ARBA" id="ARBA00023163"/>
    </source>
</evidence>
<dbReference type="InterPro" id="IPR000524">
    <property type="entry name" value="Tscrpt_reg_HTH_GntR"/>
</dbReference>
<dbReference type="InterPro" id="IPR036390">
    <property type="entry name" value="WH_DNA-bd_sf"/>
</dbReference>
<dbReference type="InterPro" id="IPR036388">
    <property type="entry name" value="WH-like_DNA-bd_sf"/>
</dbReference>
<feature type="domain" description="HTH gntR-type" evidence="4">
    <location>
        <begin position="18"/>
        <end position="85"/>
    </location>
</feature>
<dbReference type="Pfam" id="PF07729">
    <property type="entry name" value="FCD"/>
    <property type="match status" value="1"/>
</dbReference>
<dbReference type="AlphaFoldDB" id="A0A7Y6N1R2"/>
<evidence type="ECO:0000256" key="1">
    <source>
        <dbReference type="ARBA" id="ARBA00023015"/>
    </source>
</evidence>
<dbReference type="InterPro" id="IPR008920">
    <property type="entry name" value="TF_FadR/GntR_C"/>
</dbReference>
<dbReference type="PANTHER" id="PTHR43537">
    <property type="entry name" value="TRANSCRIPTIONAL REGULATOR, GNTR FAMILY"/>
    <property type="match status" value="1"/>
</dbReference>
<dbReference type="SMART" id="SM00345">
    <property type="entry name" value="HTH_GNTR"/>
    <property type="match status" value="2"/>
</dbReference>
<keyword evidence="1" id="KW-0805">Transcription regulation</keyword>
<keyword evidence="2" id="KW-0238">DNA-binding</keyword>
<dbReference type="Gene3D" id="1.20.120.530">
    <property type="entry name" value="GntR ligand-binding domain-like"/>
    <property type="match status" value="1"/>
</dbReference>
<dbReference type="SMART" id="SM00895">
    <property type="entry name" value="FCD"/>
    <property type="match status" value="1"/>
</dbReference>